<protein>
    <submittedName>
        <fullName evidence="2">Uncharacterized protein</fullName>
    </submittedName>
</protein>
<name>A0A9N8E2H1_9STRA</name>
<proteinExistence type="predicted"/>
<reference evidence="2" key="1">
    <citation type="submission" date="2020-06" db="EMBL/GenBank/DDBJ databases">
        <authorList>
            <consortium name="Plant Systems Biology data submission"/>
        </authorList>
    </citation>
    <scope>NUCLEOTIDE SEQUENCE</scope>
    <source>
        <strain evidence="2">D6</strain>
    </source>
</reference>
<feature type="region of interest" description="Disordered" evidence="1">
    <location>
        <begin position="1"/>
        <end position="70"/>
    </location>
</feature>
<dbReference type="AlphaFoldDB" id="A0A9N8E2H1"/>
<evidence type="ECO:0000313" key="3">
    <source>
        <dbReference type="Proteomes" id="UP001153069"/>
    </source>
</evidence>
<feature type="compositionally biased region" description="Low complexity" evidence="1">
    <location>
        <begin position="28"/>
        <end position="57"/>
    </location>
</feature>
<feature type="compositionally biased region" description="Polar residues" evidence="1">
    <location>
        <begin position="59"/>
        <end position="69"/>
    </location>
</feature>
<comment type="caution">
    <text evidence="2">The sequence shown here is derived from an EMBL/GenBank/DDBJ whole genome shotgun (WGS) entry which is preliminary data.</text>
</comment>
<dbReference type="Proteomes" id="UP001153069">
    <property type="component" value="Unassembled WGS sequence"/>
</dbReference>
<dbReference type="EMBL" id="CAICTM010000550">
    <property type="protein sequence ID" value="CAB9512700.1"/>
    <property type="molecule type" value="Genomic_DNA"/>
</dbReference>
<accession>A0A9N8E2H1</accession>
<organism evidence="2 3">
    <name type="scientific">Seminavis robusta</name>
    <dbReference type="NCBI Taxonomy" id="568900"/>
    <lineage>
        <taxon>Eukaryota</taxon>
        <taxon>Sar</taxon>
        <taxon>Stramenopiles</taxon>
        <taxon>Ochrophyta</taxon>
        <taxon>Bacillariophyta</taxon>
        <taxon>Bacillariophyceae</taxon>
        <taxon>Bacillariophycidae</taxon>
        <taxon>Naviculales</taxon>
        <taxon>Naviculaceae</taxon>
        <taxon>Seminavis</taxon>
    </lineage>
</organism>
<gene>
    <name evidence="2" type="ORF">SEMRO_551_G164800.1</name>
</gene>
<evidence type="ECO:0000256" key="1">
    <source>
        <dbReference type="SAM" id="MobiDB-lite"/>
    </source>
</evidence>
<sequence length="600" mass="65294">MTNRISCFIPTERPSEGPTMEPSPSPSSSPSITPSESPTSTPSSSPSSPSTAPTESPNAPVSSAPTGTPTHFRCLQETVASHDAIFSVTTATELSQITGASLDVANNCNGVEDAGCLPRVDIQIPSDTEIVSVVTLHNVDFFVNKPIYCEGKRGQAQNDDQIMVLEDFDPDAYECDYLDAASIVEPPTQARLAGSTTLFYETLEDFESDRDKNGLNLISSIEDSVSVVFGSSDKLRLESLTHSQLANSSNTLVLQIVTRTKNADVKVGTDLYDGPLGTQTTHGVDVILSSGFFSDLRFPSHIFLQSDDACVSSITLKLDQNVVASKDLADFASCSKEFAVDYNEELQCIRLSSTYLKDFALDLMQKKADKFCSQVSLRRDPSYMEALTFQVEGLELEGITFVDSQDELRLTPGDGLDSKPRLPVFPVARSQNESQLVDNPILSKIRIMSYDVVLFEWDANNTYRCLSSCAPFADQDGLLFMTEGSNSTIENGTDSQGLILVRDATFDLTATGCDMLTKMELDQGVSGEEECTQVEEPVDSLGEIVTYLERLDDNGKRTLKIIPTTNDTVVLEDLPSFAVPSFVRVQIDGSKSAIRVQDVC</sequence>
<keyword evidence="3" id="KW-1185">Reference proteome</keyword>
<evidence type="ECO:0000313" key="2">
    <source>
        <dbReference type="EMBL" id="CAB9512700.1"/>
    </source>
</evidence>